<comment type="similarity">
    <text evidence="2 5">Belongs to the DegT/DnrJ/EryC1 family.</text>
</comment>
<dbReference type="GO" id="GO:0008483">
    <property type="term" value="F:transaminase activity"/>
    <property type="evidence" value="ECO:0007669"/>
    <property type="project" value="UniProtKB-KW"/>
</dbReference>
<dbReference type="GO" id="GO:0000271">
    <property type="term" value="P:polysaccharide biosynthetic process"/>
    <property type="evidence" value="ECO:0007669"/>
    <property type="project" value="TreeGrafter"/>
</dbReference>
<feature type="modified residue" description="N6-(pyridoxal phosphate)lysine" evidence="4">
    <location>
        <position position="186"/>
    </location>
</feature>
<dbReference type="PANTHER" id="PTHR30244:SF36">
    <property type="entry name" value="3-OXO-GLUCOSE-6-PHOSPHATE:GLUTAMATE AMINOTRANSFERASE"/>
    <property type="match status" value="1"/>
</dbReference>
<evidence type="ECO:0000256" key="1">
    <source>
        <dbReference type="ARBA" id="ARBA00022898"/>
    </source>
</evidence>
<dbReference type="AlphaFoldDB" id="A0A494Y254"/>
<dbReference type="RefSeq" id="WP_120977527.1">
    <property type="nucleotide sequence ID" value="NZ_RBZM01000005.1"/>
</dbReference>
<evidence type="ECO:0000256" key="4">
    <source>
        <dbReference type="PIRSR" id="PIRSR000390-2"/>
    </source>
</evidence>
<dbReference type="InterPro" id="IPR000653">
    <property type="entry name" value="DegT/StrS_aminotransferase"/>
</dbReference>
<evidence type="ECO:0000256" key="2">
    <source>
        <dbReference type="ARBA" id="ARBA00037999"/>
    </source>
</evidence>
<dbReference type="Pfam" id="PF01041">
    <property type="entry name" value="DegT_DnrJ_EryC1"/>
    <property type="match status" value="1"/>
</dbReference>
<dbReference type="PIRSF" id="PIRSF000390">
    <property type="entry name" value="PLP_StrS"/>
    <property type="match status" value="1"/>
</dbReference>
<evidence type="ECO:0000256" key="5">
    <source>
        <dbReference type="RuleBase" id="RU004508"/>
    </source>
</evidence>
<organism evidence="6 7">
    <name type="scientific">Cohnella endophytica</name>
    <dbReference type="NCBI Taxonomy" id="2419778"/>
    <lineage>
        <taxon>Bacteria</taxon>
        <taxon>Bacillati</taxon>
        <taxon>Bacillota</taxon>
        <taxon>Bacilli</taxon>
        <taxon>Bacillales</taxon>
        <taxon>Paenibacillaceae</taxon>
        <taxon>Cohnella</taxon>
    </lineage>
</organism>
<feature type="active site" description="Proton acceptor" evidence="3">
    <location>
        <position position="186"/>
    </location>
</feature>
<sequence>MGILFCSPQVEFEIIREEWMKSISDLGQRGVFVGGPVVSDFEERFAEYTGVPASVGVGNGTDALFIALKALGIGPGDEVITVANTFIATVEAIHHTGALPVLVDCNADDFLIDIKQVMASVTSRTKAIIAVHLYGQMVDLKELIPWASERGIFILEDSAQAAGARLKGKAAGSWGTLGCFSFYPDKNLGALGDGGMINVTSESLLPVLHKLRNHGGVVRYQHEIPGFNSRLDPIQAIALKLKLKYLDEWSEHRRLTARMYENYLGEFDSVILPSHRGDESHVFHLYVVRVDRKSRDELRKQLQKKGILTAVQYPVPVHLTPAFKYLGYEKGSFPNTESFSEEIISLPMNIQMNEASVKTISNEIIKSL</sequence>
<evidence type="ECO:0000313" key="7">
    <source>
        <dbReference type="Proteomes" id="UP000282076"/>
    </source>
</evidence>
<accession>A0A494Y254</accession>
<dbReference type="CDD" id="cd00616">
    <property type="entry name" value="AHBA_syn"/>
    <property type="match status" value="1"/>
</dbReference>
<dbReference type="PANTHER" id="PTHR30244">
    <property type="entry name" value="TRANSAMINASE"/>
    <property type="match status" value="1"/>
</dbReference>
<dbReference type="GO" id="GO:0030170">
    <property type="term" value="F:pyridoxal phosphate binding"/>
    <property type="evidence" value="ECO:0007669"/>
    <property type="project" value="TreeGrafter"/>
</dbReference>
<comment type="caution">
    <text evidence="6">The sequence shown here is derived from an EMBL/GenBank/DDBJ whole genome shotgun (WGS) entry which is preliminary data.</text>
</comment>
<keyword evidence="6" id="KW-0808">Transferase</keyword>
<dbReference type="InterPro" id="IPR015422">
    <property type="entry name" value="PyrdxlP-dep_Trfase_small"/>
</dbReference>
<reference evidence="6 7" key="1">
    <citation type="submission" date="2018-10" db="EMBL/GenBank/DDBJ databases">
        <title>Cohnella sp. M2MS4P-1, whole genome shotgun sequence.</title>
        <authorList>
            <person name="Tuo L."/>
        </authorList>
    </citation>
    <scope>NUCLEOTIDE SEQUENCE [LARGE SCALE GENOMIC DNA]</scope>
    <source>
        <strain evidence="6 7">M2MS4P-1</strain>
    </source>
</reference>
<dbReference type="Proteomes" id="UP000282076">
    <property type="component" value="Unassembled WGS sequence"/>
</dbReference>
<keyword evidence="7" id="KW-1185">Reference proteome</keyword>
<proteinExistence type="inferred from homology"/>
<dbReference type="Gene3D" id="3.90.1150.10">
    <property type="entry name" value="Aspartate Aminotransferase, domain 1"/>
    <property type="match status" value="1"/>
</dbReference>
<dbReference type="InterPro" id="IPR015424">
    <property type="entry name" value="PyrdxlP-dep_Trfase"/>
</dbReference>
<dbReference type="Gene3D" id="3.40.640.10">
    <property type="entry name" value="Type I PLP-dependent aspartate aminotransferase-like (Major domain)"/>
    <property type="match status" value="1"/>
</dbReference>
<name>A0A494Y254_9BACL</name>
<dbReference type="OrthoDB" id="9810913at2"/>
<evidence type="ECO:0000256" key="3">
    <source>
        <dbReference type="PIRSR" id="PIRSR000390-1"/>
    </source>
</evidence>
<keyword evidence="6" id="KW-0032">Aminotransferase</keyword>
<dbReference type="SUPFAM" id="SSF53383">
    <property type="entry name" value="PLP-dependent transferases"/>
    <property type="match status" value="1"/>
</dbReference>
<dbReference type="EMBL" id="RBZM01000005">
    <property type="protein sequence ID" value="RKP54422.1"/>
    <property type="molecule type" value="Genomic_DNA"/>
</dbReference>
<gene>
    <name evidence="6" type="ORF">D7Z26_13810</name>
</gene>
<evidence type="ECO:0000313" key="6">
    <source>
        <dbReference type="EMBL" id="RKP54422.1"/>
    </source>
</evidence>
<keyword evidence="1 4" id="KW-0663">Pyridoxal phosphate</keyword>
<dbReference type="InterPro" id="IPR015421">
    <property type="entry name" value="PyrdxlP-dep_Trfase_major"/>
</dbReference>
<protein>
    <submittedName>
        <fullName evidence="6">DegT/DnrJ/EryC1/StrS family aminotransferase</fullName>
    </submittedName>
</protein>